<evidence type="ECO:0000313" key="2">
    <source>
        <dbReference type="Proteomes" id="UP000622552"/>
    </source>
</evidence>
<proteinExistence type="predicted"/>
<evidence type="ECO:0000313" key="1">
    <source>
        <dbReference type="EMBL" id="MBG6135406.1"/>
    </source>
</evidence>
<keyword evidence="2" id="KW-1185">Reference proteome</keyword>
<name>A0A8J7GR36_9ACTN</name>
<dbReference type="Proteomes" id="UP000622552">
    <property type="component" value="Unassembled WGS sequence"/>
</dbReference>
<evidence type="ECO:0008006" key="3">
    <source>
        <dbReference type="Google" id="ProtNLM"/>
    </source>
</evidence>
<dbReference type="Gene3D" id="3.30.460.10">
    <property type="entry name" value="Beta Polymerase, domain 2"/>
    <property type="match status" value="1"/>
</dbReference>
<dbReference type="SUPFAM" id="SSF81301">
    <property type="entry name" value="Nucleotidyltransferase"/>
    <property type="match status" value="1"/>
</dbReference>
<organism evidence="1 2">
    <name type="scientific">Longispora fulva</name>
    <dbReference type="NCBI Taxonomy" id="619741"/>
    <lineage>
        <taxon>Bacteria</taxon>
        <taxon>Bacillati</taxon>
        <taxon>Actinomycetota</taxon>
        <taxon>Actinomycetes</taxon>
        <taxon>Micromonosporales</taxon>
        <taxon>Micromonosporaceae</taxon>
        <taxon>Longispora</taxon>
    </lineage>
</organism>
<dbReference type="CDD" id="cd05403">
    <property type="entry name" value="NT_KNTase_like"/>
    <property type="match status" value="1"/>
</dbReference>
<protein>
    <recommendedName>
        <fullName evidence="3">Polymerase nucleotidyl transferase domain-containing protein</fullName>
    </recommendedName>
</protein>
<dbReference type="InterPro" id="IPR043519">
    <property type="entry name" value="NT_sf"/>
</dbReference>
<dbReference type="RefSeq" id="WP_197002515.1">
    <property type="nucleotide sequence ID" value="NZ_BONS01000003.1"/>
</dbReference>
<sequence length="254" mass="26945">MLVDDLTSALSGHPGALGLWLAGSRGRGDHDRYSDVDLWLVVDDVGAFVADWPALCDTVTPTVLREQVGGAPVFTHVTPDWLRFDLSVSPVADVPGRSRVGLVPLLDRAGLHTQLAGPLPPPDVDADRAVAVTKEFLRVVGLLPMVLFRGDRVLAASGATLVRRLLNDLMDLSVPAVDPGGATRRYAALSAGHRAVLETLPAIEATGESVLAVHRACGAAFVPLARELCGDRFPEELHTALVAHLRREGCDVLG</sequence>
<comment type="caution">
    <text evidence="1">The sequence shown here is derived from an EMBL/GenBank/DDBJ whole genome shotgun (WGS) entry which is preliminary data.</text>
</comment>
<dbReference type="AlphaFoldDB" id="A0A8J7GR36"/>
<accession>A0A8J7GR36</accession>
<gene>
    <name evidence="1" type="ORF">IW245_001600</name>
</gene>
<dbReference type="EMBL" id="JADOUF010000001">
    <property type="protein sequence ID" value="MBG6135406.1"/>
    <property type="molecule type" value="Genomic_DNA"/>
</dbReference>
<reference evidence="1" key="1">
    <citation type="submission" date="2020-11" db="EMBL/GenBank/DDBJ databases">
        <title>Sequencing the genomes of 1000 actinobacteria strains.</title>
        <authorList>
            <person name="Klenk H.-P."/>
        </authorList>
    </citation>
    <scope>NUCLEOTIDE SEQUENCE</scope>
    <source>
        <strain evidence="1">DSM 45356</strain>
    </source>
</reference>